<evidence type="ECO:0000313" key="6">
    <source>
        <dbReference type="EMBL" id="MDQ1031480.1"/>
    </source>
</evidence>
<feature type="region of interest" description="Disordered" evidence="4">
    <location>
        <begin position="1"/>
        <end position="30"/>
    </location>
</feature>
<dbReference type="SMART" id="SM00345">
    <property type="entry name" value="HTH_GNTR"/>
    <property type="match status" value="3"/>
</dbReference>
<dbReference type="InterPro" id="IPR050679">
    <property type="entry name" value="Bact_HTH_transcr_reg"/>
</dbReference>
<feature type="compositionally biased region" description="Low complexity" evidence="4">
    <location>
        <begin position="17"/>
        <end position="27"/>
    </location>
</feature>
<evidence type="ECO:0000256" key="1">
    <source>
        <dbReference type="ARBA" id="ARBA00023015"/>
    </source>
</evidence>
<dbReference type="GO" id="GO:0003677">
    <property type="term" value="F:DNA binding"/>
    <property type="evidence" value="ECO:0007669"/>
    <property type="project" value="UniProtKB-KW"/>
</dbReference>
<keyword evidence="3" id="KW-0804">Transcription</keyword>
<dbReference type="PROSITE" id="PS50949">
    <property type="entry name" value="HTH_GNTR"/>
    <property type="match status" value="3"/>
</dbReference>
<gene>
    <name evidence="6" type="ORF">QF035_009062</name>
</gene>
<keyword evidence="7" id="KW-1185">Reference proteome</keyword>
<dbReference type="InterPro" id="IPR000524">
    <property type="entry name" value="Tscrpt_reg_HTH_GntR"/>
</dbReference>
<feature type="domain" description="HTH gntR-type" evidence="5">
    <location>
        <begin position="26"/>
        <end position="94"/>
    </location>
</feature>
<protein>
    <submittedName>
        <fullName evidence="6">DNA-binding GntR family transcriptional regulator</fullName>
    </submittedName>
</protein>
<evidence type="ECO:0000256" key="4">
    <source>
        <dbReference type="SAM" id="MobiDB-lite"/>
    </source>
</evidence>
<dbReference type="Pfam" id="PF00392">
    <property type="entry name" value="GntR"/>
    <property type="match status" value="2"/>
</dbReference>
<dbReference type="RefSeq" id="WP_307527661.1">
    <property type="nucleotide sequence ID" value="NZ_JAUSZI010000002.1"/>
</dbReference>
<dbReference type="SUPFAM" id="SSF46785">
    <property type="entry name" value="Winged helix' DNA-binding domain"/>
    <property type="match status" value="3"/>
</dbReference>
<keyword evidence="1" id="KW-0805">Transcription regulation</keyword>
<dbReference type="Proteomes" id="UP001230328">
    <property type="component" value="Unassembled WGS sequence"/>
</dbReference>
<dbReference type="InterPro" id="IPR036390">
    <property type="entry name" value="WH_DNA-bd_sf"/>
</dbReference>
<feature type="domain" description="HTH gntR-type" evidence="5">
    <location>
        <begin position="182"/>
        <end position="250"/>
    </location>
</feature>
<comment type="caution">
    <text evidence="6">The sequence shown here is derived from an EMBL/GenBank/DDBJ whole genome shotgun (WGS) entry which is preliminary data.</text>
</comment>
<sequence>MTHPPTPAAGLAHADLTQQPQDPPQTTGEEHLSTVIQGRLADGTYGPGTVLPTARVLSCEFGISEGGVHQALRPFVNTGVLHFRPQCGYVAVERQAPPPALNGAQKVGQVLEERLRNSTYPVGTWLPPLAALAAEFGVAVRTVHAAMTPLKRDKLVAAATSPPGLYVIDPHHPGAPPPGKTPRHAAHIERVLRERLLEGICPPGSRLPTNGELAAEFGVSPNTISKAVKPLRQQGLVVQGPDLRLYAAQHPARPGGLPVPTLTRPRTCGARVPVSEALRTQAHADRPSVPGIARSSIMCVLAEHSRDGHWGIARQFDIPQAGAIWATWTDDEVPRCLAKETCPRTGPTPQDTCALFSDHPGICSFSLDATLAENPRRAGRISAALKILASCESHDQQTVHAAAHDATLLTWDELRAGIWTFLPDSDQAAVYRLLSRTDSVRTMTPHAVMSHASDITEVTRLWSPSSPCRLTHGEMAEAHLKILEELPAQWQAVVLGGQRSPDSASRRTPLDEALRASSQQAHAGQAPPPAGRNWEVDWDRQQDRETGARMAASLARLPRGWRVDAMRRMAAGTDALTAVTDAVLAINILRGFGLRLA</sequence>
<dbReference type="EMBL" id="JAUSZI010000002">
    <property type="protein sequence ID" value="MDQ1031480.1"/>
    <property type="molecule type" value="Genomic_DNA"/>
</dbReference>
<evidence type="ECO:0000256" key="2">
    <source>
        <dbReference type="ARBA" id="ARBA00023125"/>
    </source>
</evidence>
<reference evidence="6 7" key="1">
    <citation type="submission" date="2023-07" db="EMBL/GenBank/DDBJ databases">
        <title>Comparative genomics of wheat-associated soil bacteria to identify genetic determinants of phenazine resistance.</title>
        <authorList>
            <person name="Mouncey N."/>
        </authorList>
    </citation>
    <scope>NUCLEOTIDE SEQUENCE [LARGE SCALE GENOMIC DNA]</scope>
    <source>
        <strain evidence="6 7">V2I4</strain>
    </source>
</reference>
<feature type="region of interest" description="Disordered" evidence="4">
    <location>
        <begin position="497"/>
        <end position="535"/>
    </location>
</feature>
<dbReference type="InterPro" id="IPR036388">
    <property type="entry name" value="WH-like_DNA-bd_sf"/>
</dbReference>
<evidence type="ECO:0000313" key="7">
    <source>
        <dbReference type="Proteomes" id="UP001230328"/>
    </source>
</evidence>
<feature type="compositionally biased region" description="Low complexity" evidence="4">
    <location>
        <begin position="516"/>
        <end position="525"/>
    </location>
</feature>
<feature type="compositionally biased region" description="Basic and acidic residues" evidence="4">
    <location>
        <begin position="504"/>
        <end position="514"/>
    </location>
</feature>
<keyword evidence="2 6" id="KW-0238">DNA-binding</keyword>
<name>A0ABU0T6P8_9ACTN</name>
<organism evidence="6 7">
    <name type="scientific">Streptomyces umbrinus</name>
    <dbReference type="NCBI Taxonomy" id="67370"/>
    <lineage>
        <taxon>Bacteria</taxon>
        <taxon>Bacillati</taxon>
        <taxon>Actinomycetota</taxon>
        <taxon>Actinomycetes</taxon>
        <taxon>Kitasatosporales</taxon>
        <taxon>Streptomycetaceae</taxon>
        <taxon>Streptomyces</taxon>
        <taxon>Streptomyces phaeochromogenes group</taxon>
    </lineage>
</organism>
<feature type="domain" description="HTH gntR-type" evidence="5">
    <location>
        <begin position="101"/>
        <end position="170"/>
    </location>
</feature>
<dbReference type="PANTHER" id="PTHR44846">
    <property type="entry name" value="MANNOSYL-D-GLYCERATE TRANSPORT/METABOLISM SYSTEM REPRESSOR MNGR-RELATED"/>
    <property type="match status" value="1"/>
</dbReference>
<dbReference type="Gene3D" id="1.10.10.10">
    <property type="entry name" value="Winged helix-like DNA-binding domain superfamily/Winged helix DNA-binding domain"/>
    <property type="match status" value="3"/>
</dbReference>
<evidence type="ECO:0000259" key="5">
    <source>
        <dbReference type="PROSITE" id="PS50949"/>
    </source>
</evidence>
<evidence type="ECO:0000256" key="3">
    <source>
        <dbReference type="ARBA" id="ARBA00023163"/>
    </source>
</evidence>
<accession>A0ABU0T6P8</accession>
<proteinExistence type="predicted"/>